<dbReference type="RefSeq" id="WP_012690418.1">
    <property type="nucleotide sequence ID" value="NC_012522.1"/>
</dbReference>
<dbReference type="Proteomes" id="UP000002212">
    <property type="component" value="Chromosome"/>
</dbReference>
<dbReference type="STRING" id="632772.ROP_32180"/>
<protein>
    <submittedName>
        <fullName evidence="2">Uncharacterized protein</fullName>
    </submittedName>
</protein>
<evidence type="ECO:0000313" key="3">
    <source>
        <dbReference type="Proteomes" id="UP000002212"/>
    </source>
</evidence>
<gene>
    <name evidence="2" type="ordered locus">ROP_32180</name>
</gene>
<feature type="compositionally biased region" description="Polar residues" evidence="1">
    <location>
        <begin position="1"/>
        <end position="10"/>
    </location>
</feature>
<organism evidence="2 3">
    <name type="scientific">Rhodococcus opacus (strain B4)</name>
    <dbReference type="NCBI Taxonomy" id="632772"/>
    <lineage>
        <taxon>Bacteria</taxon>
        <taxon>Bacillati</taxon>
        <taxon>Actinomycetota</taxon>
        <taxon>Actinomycetes</taxon>
        <taxon>Mycobacteriales</taxon>
        <taxon>Nocardiaceae</taxon>
        <taxon>Rhodococcus</taxon>
    </lineage>
</organism>
<dbReference type="SUPFAM" id="SSF56601">
    <property type="entry name" value="beta-lactamase/transpeptidase-like"/>
    <property type="match status" value="1"/>
</dbReference>
<reference evidence="2 3" key="1">
    <citation type="submission" date="2009-03" db="EMBL/GenBank/DDBJ databases">
        <title>Comparison of the complete genome sequences of Rhodococcus erythropolis PR4 and Rhodococcus opacus B4.</title>
        <authorList>
            <person name="Takarada H."/>
            <person name="Sekine M."/>
            <person name="Hosoyama A."/>
            <person name="Yamada R."/>
            <person name="Fujisawa T."/>
            <person name="Omata S."/>
            <person name="Shimizu A."/>
            <person name="Tsukatani N."/>
            <person name="Tanikawa S."/>
            <person name="Fujita N."/>
            <person name="Harayama S."/>
        </authorList>
    </citation>
    <scope>NUCLEOTIDE SEQUENCE [LARGE SCALE GENOMIC DNA]</scope>
    <source>
        <strain evidence="2 3">B4</strain>
    </source>
</reference>
<proteinExistence type="predicted"/>
<dbReference type="KEGG" id="rop:ROP_32180"/>
<dbReference type="HOGENOM" id="CLU_058592_1_0_11"/>
<dbReference type="Gene3D" id="3.40.710.10">
    <property type="entry name" value="DD-peptidase/beta-lactamase superfamily"/>
    <property type="match status" value="1"/>
</dbReference>
<evidence type="ECO:0000313" key="2">
    <source>
        <dbReference type="EMBL" id="BAH51465.1"/>
    </source>
</evidence>
<dbReference type="AlphaFoldDB" id="C1B712"/>
<dbReference type="InterPro" id="IPR012338">
    <property type="entry name" value="Beta-lactam/transpept-like"/>
</dbReference>
<accession>C1B712</accession>
<dbReference type="PATRIC" id="fig|632772.20.peg.3374"/>
<feature type="region of interest" description="Disordered" evidence="1">
    <location>
        <begin position="1"/>
        <end position="26"/>
    </location>
</feature>
<evidence type="ECO:0000256" key="1">
    <source>
        <dbReference type="SAM" id="MobiDB-lite"/>
    </source>
</evidence>
<sequence length="309" mass="32658">MMKTAASTASPGRGRHGIEPSPDAACHRRWPRRAALTLLAAALLASVSGMTAHAAPTPDRIEEVPGRTALSFAHTPSGTRVGTANQGEARPGLSIVKLYVADYMIRHGDGSPEDLALGERMIRDSDDNAASQAYAKYPQSIDAIAAEYRLTSTHGAEFWGNAVTSTADTVTFLEAKKTTDPDSRILDWMATAAPIAADGTHQNWGTGRLPSVTGSKWGWSDYGPSIVASASFGPDFSVSANTYGTADQHTSDVLGAFTPDPASPSPQPTQVPIRDLIDRYNTMNDPRLDQLAGTIPPDWALPAGVVPPP</sequence>
<name>C1B712_RHOOB</name>
<dbReference type="EMBL" id="AP011115">
    <property type="protein sequence ID" value="BAH51465.1"/>
    <property type="molecule type" value="Genomic_DNA"/>
</dbReference>